<sequence>MRRECGVATVSALVVGVLLLVLGVVGWQLAELIGLRHEARAAADLAALAGSQASVEGEDGCEAAREVARENDAILADCRMDADVATVTARAESPRWWGGRWAVEQRARAAPVSYLER</sequence>
<reference evidence="3 4" key="1">
    <citation type="submission" date="2018-10" db="EMBL/GenBank/DDBJ databases">
        <title>Aeromicrobium sp. 9W16Y-2 whole genome shotgun sequence.</title>
        <authorList>
            <person name="Li F."/>
        </authorList>
    </citation>
    <scope>NUCLEOTIDE SEQUENCE [LARGE SCALE GENOMIC DNA]</scope>
    <source>
        <strain evidence="3 4">9W16Y-2</strain>
    </source>
</reference>
<keyword evidence="4" id="KW-1185">Reference proteome</keyword>
<dbReference type="InterPro" id="IPR021202">
    <property type="entry name" value="Rv3654c-like"/>
</dbReference>
<feature type="transmembrane region" description="Helical" evidence="1">
    <location>
        <begin position="6"/>
        <end position="30"/>
    </location>
</feature>
<proteinExistence type="predicted"/>
<keyword evidence="1" id="KW-0472">Membrane</keyword>
<dbReference type="Proteomes" id="UP000282515">
    <property type="component" value="Unassembled WGS sequence"/>
</dbReference>
<evidence type="ECO:0000313" key="4">
    <source>
        <dbReference type="Proteomes" id="UP000282515"/>
    </source>
</evidence>
<keyword evidence="1" id="KW-0812">Transmembrane</keyword>
<organism evidence="3 4">
    <name type="scientific">Aeromicrobium phragmitis</name>
    <dbReference type="NCBI Taxonomy" id="2478914"/>
    <lineage>
        <taxon>Bacteria</taxon>
        <taxon>Bacillati</taxon>
        <taxon>Actinomycetota</taxon>
        <taxon>Actinomycetes</taxon>
        <taxon>Propionibacteriales</taxon>
        <taxon>Nocardioidaceae</taxon>
        <taxon>Aeromicrobium</taxon>
    </lineage>
</organism>
<evidence type="ECO:0000313" key="3">
    <source>
        <dbReference type="EMBL" id="RLV57520.1"/>
    </source>
</evidence>
<dbReference type="Pfam" id="PF13400">
    <property type="entry name" value="Tad"/>
    <property type="match status" value="1"/>
</dbReference>
<accession>A0A3L8PQC2</accession>
<dbReference type="InterPro" id="IPR028087">
    <property type="entry name" value="Tad_N"/>
</dbReference>
<keyword evidence="1" id="KW-1133">Transmembrane helix</keyword>
<gene>
    <name evidence="3" type="ORF">D9V41_02515</name>
</gene>
<evidence type="ECO:0000259" key="2">
    <source>
        <dbReference type="Pfam" id="PF13400"/>
    </source>
</evidence>
<dbReference type="NCBIfam" id="TIGR03816">
    <property type="entry name" value="tadE_like_DECH"/>
    <property type="match status" value="1"/>
</dbReference>
<dbReference type="AlphaFoldDB" id="A0A3L8PQC2"/>
<dbReference type="EMBL" id="RDBF01000001">
    <property type="protein sequence ID" value="RLV57520.1"/>
    <property type="molecule type" value="Genomic_DNA"/>
</dbReference>
<comment type="caution">
    <text evidence="3">The sequence shown here is derived from an EMBL/GenBank/DDBJ whole genome shotgun (WGS) entry which is preliminary data.</text>
</comment>
<evidence type="ECO:0000256" key="1">
    <source>
        <dbReference type="SAM" id="Phobius"/>
    </source>
</evidence>
<dbReference type="OrthoDB" id="3748703at2"/>
<protein>
    <recommendedName>
        <fullName evidence="2">Putative Flp pilus-assembly TadG-like N-terminal domain-containing protein</fullName>
    </recommendedName>
</protein>
<feature type="domain" description="Putative Flp pilus-assembly TadG-like N-terminal" evidence="2">
    <location>
        <begin position="6"/>
        <end position="52"/>
    </location>
</feature>
<name>A0A3L8PQC2_9ACTN</name>